<dbReference type="GO" id="GO:0051383">
    <property type="term" value="P:kinetochore organization"/>
    <property type="evidence" value="ECO:0007669"/>
    <property type="project" value="TreeGrafter"/>
</dbReference>
<evidence type="ECO:0000256" key="10">
    <source>
        <dbReference type="ARBA" id="ARBA00023306"/>
    </source>
</evidence>
<dbReference type="InterPro" id="IPR038275">
    <property type="entry name" value="Nuf2_N_sf"/>
</dbReference>
<evidence type="ECO:0000256" key="9">
    <source>
        <dbReference type="ARBA" id="ARBA00023242"/>
    </source>
</evidence>
<evidence type="ECO:0000256" key="6">
    <source>
        <dbReference type="ARBA" id="ARBA00022776"/>
    </source>
</evidence>
<dbReference type="PANTHER" id="PTHR21650:SF2">
    <property type="entry name" value="KINETOCHORE PROTEIN NUF2"/>
    <property type="match status" value="1"/>
</dbReference>
<comment type="similarity">
    <text evidence="3">Belongs to the NUF2 family.</text>
</comment>
<keyword evidence="6" id="KW-0498">Mitosis</keyword>
<keyword evidence="7" id="KW-0995">Kinetochore</keyword>
<evidence type="ECO:0000256" key="12">
    <source>
        <dbReference type="SAM" id="Coils"/>
    </source>
</evidence>
<dbReference type="PANTHER" id="PTHR21650">
    <property type="entry name" value="MEMBRALIN/KINETOCHORE PROTEIN NUF2"/>
    <property type="match status" value="1"/>
</dbReference>
<gene>
    <name evidence="15" type="ORF">Amon01_000589100</name>
</gene>
<protein>
    <submittedName>
        <fullName evidence="15">Unnamed protein product</fullName>
    </submittedName>
</protein>
<keyword evidence="16" id="KW-1185">Reference proteome</keyword>
<evidence type="ECO:0000259" key="14">
    <source>
        <dbReference type="Pfam" id="PF18595"/>
    </source>
</evidence>
<organism evidence="15 16">
    <name type="scientific">Ambrosiozyma monospora</name>
    <name type="common">Yeast</name>
    <name type="synonym">Endomycopsis monosporus</name>
    <dbReference type="NCBI Taxonomy" id="43982"/>
    <lineage>
        <taxon>Eukaryota</taxon>
        <taxon>Fungi</taxon>
        <taxon>Dikarya</taxon>
        <taxon>Ascomycota</taxon>
        <taxon>Saccharomycotina</taxon>
        <taxon>Pichiomycetes</taxon>
        <taxon>Pichiales</taxon>
        <taxon>Pichiaceae</taxon>
        <taxon>Ambrosiozyma</taxon>
    </lineage>
</organism>
<evidence type="ECO:0000256" key="8">
    <source>
        <dbReference type="ARBA" id="ARBA00023054"/>
    </source>
</evidence>
<evidence type="ECO:0000313" key="16">
    <source>
        <dbReference type="Proteomes" id="UP001165063"/>
    </source>
</evidence>
<dbReference type="InterPro" id="IPR041112">
    <property type="entry name" value="Nuf2_DHR10-like"/>
</dbReference>
<dbReference type="Gene3D" id="1.10.287.1490">
    <property type="match status" value="1"/>
</dbReference>
<dbReference type="AlphaFoldDB" id="A0A9W7DIH8"/>
<dbReference type="Gene3D" id="1.10.418.60">
    <property type="entry name" value="Ncd80 complex, Nuf2 subunit"/>
    <property type="match status" value="1"/>
</dbReference>
<dbReference type="GO" id="GO:0051315">
    <property type="term" value="P:attachment of mitotic spindle microtubules to kinetochore"/>
    <property type="evidence" value="ECO:0007669"/>
    <property type="project" value="TreeGrafter"/>
</dbReference>
<accession>A0A9W7DIH8</accession>
<keyword evidence="10" id="KW-0131">Cell cycle</keyword>
<dbReference type="InterPro" id="IPR005549">
    <property type="entry name" value="Kinetochore_Nuf2_N"/>
</dbReference>
<proteinExistence type="inferred from homology"/>
<feature type="domain" description="Nuf2 DHR10-like" evidence="14">
    <location>
        <begin position="266"/>
        <end position="380"/>
    </location>
</feature>
<keyword evidence="9" id="KW-0539">Nucleus</keyword>
<dbReference type="GO" id="GO:0045132">
    <property type="term" value="P:meiotic chromosome segregation"/>
    <property type="evidence" value="ECO:0007669"/>
    <property type="project" value="TreeGrafter"/>
</dbReference>
<dbReference type="GO" id="GO:0044877">
    <property type="term" value="F:protein-containing complex binding"/>
    <property type="evidence" value="ECO:0007669"/>
    <property type="project" value="TreeGrafter"/>
</dbReference>
<reference evidence="15" key="1">
    <citation type="submission" date="2023-04" db="EMBL/GenBank/DDBJ databases">
        <title>Ambrosiozyma monospora NBRC 1965.</title>
        <authorList>
            <person name="Ichikawa N."/>
            <person name="Sato H."/>
            <person name="Tonouchi N."/>
        </authorList>
    </citation>
    <scope>NUCLEOTIDE SEQUENCE</scope>
    <source>
        <strain evidence="15">NBRC 1965</strain>
    </source>
</reference>
<dbReference type="GO" id="GO:0051301">
    <property type="term" value="P:cell division"/>
    <property type="evidence" value="ECO:0007669"/>
    <property type="project" value="UniProtKB-KW"/>
</dbReference>
<name>A0A9W7DIH8_AMBMO</name>
<dbReference type="GO" id="GO:0007052">
    <property type="term" value="P:mitotic spindle organization"/>
    <property type="evidence" value="ECO:0007669"/>
    <property type="project" value="TreeGrafter"/>
</dbReference>
<feature type="coiled-coil region" evidence="12">
    <location>
        <begin position="152"/>
        <end position="186"/>
    </location>
</feature>
<evidence type="ECO:0000256" key="4">
    <source>
        <dbReference type="ARBA" id="ARBA00022454"/>
    </source>
</evidence>
<evidence type="ECO:0000256" key="11">
    <source>
        <dbReference type="ARBA" id="ARBA00023328"/>
    </source>
</evidence>
<dbReference type="Proteomes" id="UP001165063">
    <property type="component" value="Unassembled WGS sequence"/>
</dbReference>
<sequence>MARPSSIYRSGQLSNPTRTKYKFPILDSEELLTLYDALNLEIPEEMLIKPTQSFMQTLVDQFIAMFLDISPHSMRQNYLQTANERLHSSLNAISPLRFMYKFLCDCGVDDFSINDIYRPEATRTRIILSAVMNYARFREERMADCNQIINSNEGTRLKNKEVLQQNEELREQLKSLTEQVSRAGKTIEEVLADNNKLSDDLHQLSLAQRSLGAEHERYKSDKSAFLKELESQQTLSEAAERELEKMRPFVKESPESVRDLIKKLKQSITDEEERLRNLENKVKKASVSIDSLRMLIQELSPAMKILDDLQAESTKNQNTIQNLKKMDDEMEEAQQDINSYTRTRTQLEKQLERNKERALKEKQFLEDKLAAINDKLEAQRAERAELQAKDNAEDIDLSSKEAQISWCNQQVTEMEKQYQNNCKVASIEMERLNLLLQRYVIELDRKLDEQNL</sequence>
<evidence type="ECO:0000313" key="15">
    <source>
        <dbReference type="EMBL" id="GMG40105.1"/>
    </source>
</evidence>
<evidence type="ECO:0000256" key="3">
    <source>
        <dbReference type="ARBA" id="ARBA00005498"/>
    </source>
</evidence>
<keyword evidence="8 12" id="KW-0175">Coiled coil</keyword>
<dbReference type="OrthoDB" id="8194677at2759"/>
<keyword evidence="4" id="KW-0158">Chromosome</keyword>
<dbReference type="GO" id="GO:0005634">
    <property type="term" value="C:nucleus"/>
    <property type="evidence" value="ECO:0007669"/>
    <property type="project" value="UniProtKB-SubCell"/>
</dbReference>
<keyword evidence="11" id="KW-0137">Centromere</keyword>
<evidence type="ECO:0000259" key="13">
    <source>
        <dbReference type="Pfam" id="PF03800"/>
    </source>
</evidence>
<dbReference type="GO" id="GO:0031262">
    <property type="term" value="C:Ndc80 complex"/>
    <property type="evidence" value="ECO:0007669"/>
    <property type="project" value="InterPro"/>
</dbReference>
<evidence type="ECO:0000256" key="5">
    <source>
        <dbReference type="ARBA" id="ARBA00022618"/>
    </source>
</evidence>
<comment type="subcellular location">
    <subcellularLocation>
        <location evidence="2">Chromosome</location>
        <location evidence="2">Centromere</location>
        <location evidence="2">Kinetochore</location>
    </subcellularLocation>
    <subcellularLocation>
        <location evidence="1">Nucleus</location>
    </subcellularLocation>
</comment>
<comment type="caution">
    <text evidence="15">The sequence shown here is derived from an EMBL/GenBank/DDBJ whole genome shotgun (WGS) entry which is preliminary data.</text>
</comment>
<dbReference type="Pfam" id="PF18595">
    <property type="entry name" value="Nuf2_DHR10-like"/>
    <property type="match status" value="1"/>
</dbReference>
<evidence type="ECO:0000256" key="7">
    <source>
        <dbReference type="ARBA" id="ARBA00022838"/>
    </source>
</evidence>
<evidence type="ECO:0000256" key="1">
    <source>
        <dbReference type="ARBA" id="ARBA00004123"/>
    </source>
</evidence>
<dbReference type="EMBL" id="BSXU01003448">
    <property type="protein sequence ID" value="GMG40105.1"/>
    <property type="molecule type" value="Genomic_DNA"/>
</dbReference>
<feature type="domain" description="Kinetochore protein Nuf2 N-terminal" evidence="13">
    <location>
        <begin position="20"/>
        <end position="153"/>
    </location>
</feature>
<feature type="coiled-coil region" evidence="12">
    <location>
        <begin position="261"/>
        <end position="389"/>
    </location>
</feature>
<keyword evidence="5" id="KW-0132">Cell division</keyword>
<dbReference type="Pfam" id="PF03800">
    <property type="entry name" value="Nuf2"/>
    <property type="match status" value="1"/>
</dbReference>
<evidence type="ECO:0000256" key="2">
    <source>
        <dbReference type="ARBA" id="ARBA00004629"/>
    </source>
</evidence>